<gene>
    <name evidence="9" type="ORF">METZ01_LOCUS273311</name>
</gene>
<dbReference type="AlphaFoldDB" id="A0A382KBQ9"/>
<dbReference type="GO" id="GO:0051539">
    <property type="term" value="F:4 iron, 4 sulfur cluster binding"/>
    <property type="evidence" value="ECO:0007669"/>
    <property type="project" value="InterPro"/>
</dbReference>
<dbReference type="GO" id="GO:0005737">
    <property type="term" value="C:cytoplasm"/>
    <property type="evidence" value="ECO:0007669"/>
    <property type="project" value="InterPro"/>
</dbReference>
<dbReference type="PANTHER" id="PTHR13932">
    <property type="entry name" value="COPROPORPHYRINIGEN III OXIDASE"/>
    <property type="match status" value="1"/>
</dbReference>
<dbReference type="InterPro" id="IPR013785">
    <property type="entry name" value="Aldolase_TIM"/>
</dbReference>
<evidence type="ECO:0000256" key="2">
    <source>
        <dbReference type="ARBA" id="ARBA00022617"/>
    </source>
</evidence>
<accession>A0A382KBQ9</accession>
<proteinExistence type="inferred from homology"/>
<evidence type="ECO:0000256" key="6">
    <source>
        <dbReference type="ARBA" id="ARBA00023014"/>
    </source>
</evidence>
<dbReference type="InterPro" id="IPR006638">
    <property type="entry name" value="Elp3/MiaA/NifB-like_rSAM"/>
</dbReference>
<evidence type="ECO:0000256" key="7">
    <source>
        <dbReference type="ARBA" id="ARBA00023186"/>
    </source>
</evidence>
<keyword evidence="3" id="KW-0949">S-adenosyl-L-methionine</keyword>
<dbReference type="SUPFAM" id="SSF102114">
    <property type="entry name" value="Radical SAM enzymes"/>
    <property type="match status" value="1"/>
</dbReference>
<name>A0A382KBQ9_9ZZZZ</name>
<keyword evidence="4" id="KW-0479">Metal-binding</keyword>
<keyword evidence="2" id="KW-0349">Heme</keyword>
<dbReference type="CDD" id="cd01335">
    <property type="entry name" value="Radical_SAM"/>
    <property type="match status" value="1"/>
</dbReference>
<dbReference type="InterPro" id="IPR004559">
    <property type="entry name" value="HemW-like"/>
</dbReference>
<dbReference type="Gene3D" id="3.20.20.70">
    <property type="entry name" value="Aldolase class I"/>
    <property type="match status" value="1"/>
</dbReference>
<evidence type="ECO:0000313" key="9">
    <source>
        <dbReference type="EMBL" id="SVC20457.1"/>
    </source>
</evidence>
<dbReference type="SFLD" id="SFLDF00562">
    <property type="entry name" value="HemN-like__clustered_with_heat"/>
    <property type="match status" value="1"/>
</dbReference>
<feature type="domain" description="Radical SAM core" evidence="8">
    <location>
        <begin position="7"/>
        <end position="246"/>
    </location>
</feature>
<keyword evidence="7" id="KW-0143">Chaperone</keyword>
<dbReference type="EMBL" id="UINC01078926">
    <property type="protein sequence ID" value="SVC20457.1"/>
    <property type="molecule type" value="Genomic_DNA"/>
</dbReference>
<dbReference type="Pfam" id="PF04055">
    <property type="entry name" value="Radical_SAM"/>
    <property type="match status" value="1"/>
</dbReference>
<dbReference type="NCBIfam" id="TIGR00539">
    <property type="entry name" value="hemN_rel"/>
    <property type="match status" value="1"/>
</dbReference>
<dbReference type="InterPro" id="IPR007197">
    <property type="entry name" value="rSAM"/>
</dbReference>
<dbReference type="SFLD" id="SFLDF00288">
    <property type="entry name" value="HemN-like__clustered_with_nucl"/>
    <property type="match status" value="1"/>
</dbReference>
<protein>
    <recommendedName>
        <fullName evidence="8">Radical SAM core domain-containing protein</fullName>
    </recommendedName>
</protein>
<keyword evidence="6" id="KW-0411">Iron-sulfur</keyword>
<dbReference type="InterPro" id="IPR034505">
    <property type="entry name" value="Coproporphyrinogen-III_oxidase"/>
</dbReference>
<dbReference type="GO" id="GO:0046872">
    <property type="term" value="F:metal ion binding"/>
    <property type="evidence" value="ECO:0007669"/>
    <property type="project" value="UniProtKB-KW"/>
</dbReference>
<evidence type="ECO:0000256" key="5">
    <source>
        <dbReference type="ARBA" id="ARBA00023004"/>
    </source>
</evidence>
<evidence type="ECO:0000256" key="4">
    <source>
        <dbReference type="ARBA" id="ARBA00022723"/>
    </source>
</evidence>
<dbReference type="PROSITE" id="PS51918">
    <property type="entry name" value="RADICAL_SAM"/>
    <property type="match status" value="1"/>
</dbReference>
<comment type="similarity">
    <text evidence="1">Belongs to the anaerobic coproporphyrinogen-III oxidase family. HemW subfamily.</text>
</comment>
<evidence type="ECO:0000259" key="8">
    <source>
        <dbReference type="PROSITE" id="PS51918"/>
    </source>
</evidence>
<dbReference type="SMART" id="SM00729">
    <property type="entry name" value="Elp3"/>
    <property type="match status" value="1"/>
</dbReference>
<evidence type="ECO:0000256" key="3">
    <source>
        <dbReference type="ARBA" id="ARBA00022691"/>
    </source>
</evidence>
<keyword evidence="5" id="KW-0408">Iron</keyword>
<sequence>MKDTHTKTSKTKAGIYIHIPFCKTKCMYCDFYSITEREKDVNNFVEALCTEISRSPLDGYPWIFNTLFIGGGTPSLLNGNQLESILTTLSKKISFSNLIEKTIEINPGEASLEILTDFRSLGVNRVSMGVQSLEEELLTFLTRSHSVKQVFETFDHARTAGFKNINCDLIYGIPTQTPDIWKRDMNQIIELGAEHISAYSLTVEKGTELFHMVNSNKVTMPGESISADWFTLTRSYLSQHQYIPYEISNFSKPEKECWHNLHYWNIDPYIGFGPSAHSFDGEKRWNNVRSLDQYTKKMEAEISPVSSTEVLTTTQKLNERIGFGLRLIGGIDLDKFSEIQKKQFNQNMKKHRNKWDDYIEKDGKKIKLQERGFAFADAIAVDLLI</sequence>
<dbReference type="GO" id="GO:0004109">
    <property type="term" value="F:coproporphyrinogen oxidase activity"/>
    <property type="evidence" value="ECO:0007669"/>
    <property type="project" value="InterPro"/>
</dbReference>
<dbReference type="SFLD" id="SFLDG01065">
    <property type="entry name" value="anaerobic_coproporphyrinogen-I"/>
    <property type="match status" value="1"/>
</dbReference>
<dbReference type="PANTHER" id="PTHR13932:SF5">
    <property type="entry name" value="RADICAL S-ADENOSYL METHIONINE DOMAIN-CONTAINING PROTEIN 1, MITOCHONDRIAL"/>
    <property type="match status" value="1"/>
</dbReference>
<organism evidence="9">
    <name type="scientific">marine metagenome</name>
    <dbReference type="NCBI Taxonomy" id="408172"/>
    <lineage>
        <taxon>unclassified sequences</taxon>
        <taxon>metagenomes</taxon>
        <taxon>ecological metagenomes</taxon>
    </lineage>
</organism>
<evidence type="ECO:0000256" key="1">
    <source>
        <dbReference type="ARBA" id="ARBA00006100"/>
    </source>
</evidence>
<dbReference type="SFLD" id="SFLDS00029">
    <property type="entry name" value="Radical_SAM"/>
    <property type="match status" value="1"/>
</dbReference>
<dbReference type="GO" id="GO:0006779">
    <property type="term" value="P:porphyrin-containing compound biosynthetic process"/>
    <property type="evidence" value="ECO:0007669"/>
    <property type="project" value="InterPro"/>
</dbReference>
<dbReference type="InterPro" id="IPR058240">
    <property type="entry name" value="rSAM_sf"/>
</dbReference>
<reference evidence="9" key="1">
    <citation type="submission" date="2018-05" db="EMBL/GenBank/DDBJ databases">
        <authorList>
            <person name="Lanie J.A."/>
            <person name="Ng W.-L."/>
            <person name="Kazmierczak K.M."/>
            <person name="Andrzejewski T.M."/>
            <person name="Davidsen T.M."/>
            <person name="Wayne K.J."/>
            <person name="Tettelin H."/>
            <person name="Glass J.I."/>
            <person name="Rusch D."/>
            <person name="Podicherti R."/>
            <person name="Tsui H.-C.T."/>
            <person name="Winkler M.E."/>
        </authorList>
    </citation>
    <scope>NUCLEOTIDE SEQUENCE</scope>
</reference>